<dbReference type="GeneID" id="83881860"/>
<dbReference type="Gene3D" id="3.40.250.10">
    <property type="entry name" value="Rhodanese-like domain"/>
    <property type="match status" value="1"/>
</dbReference>
<evidence type="ECO:0000313" key="3">
    <source>
        <dbReference type="EMBL" id="CUK05048.1"/>
    </source>
</evidence>
<evidence type="ECO:0000259" key="2">
    <source>
        <dbReference type="PROSITE" id="PS50206"/>
    </source>
</evidence>
<dbReference type="GO" id="GO:0016779">
    <property type="term" value="F:nucleotidyltransferase activity"/>
    <property type="evidence" value="ECO:0007669"/>
    <property type="project" value="UniProtKB-KW"/>
</dbReference>
<dbReference type="PANTHER" id="PTHR10953">
    <property type="entry name" value="UBIQUITIN-ACTIVATING ENZYME E1"/>
    <property type="match status" value="1"/>
</dbReference>
<dbReference type="InterPro" id="IPR000594">
    <property type="entry name" value="ThiF_NAD_FAD-bd"/>
</dbReference>
<accession>A0A0P1ICF2</accession>
<dbReference type="Proteomes" id="UP000051870">
    <property type="component" value="Unassembled WGS sequence"/>
</dbReference>
<dbReference type="SUPFAM" id="SSF52821">
    <property type="entry name" value="Rhodanese/Cell cycle control phosphatase"/>
    <property type="match status" value="1"/>
</dbReference>
<evidence type="ECO:0000313" key="4">
    <source>
        <dbReference type="Proteomes" id="UP000051870"/>
    </source>
</evidence>
<dbReference type="Gene3D" id="3.40.50.720">
    <property type="entry name" value="NAD(P)-binding Rossmann-like Domain"/>
    <property type="match status" value="1"/>
</dbReference>
<dbReference type="Pfam" id="PF00899">
    <property type="entry name" value="ThiF"/>
    <property type="match status" value="1"/>
</dbReference>
<dbReference type="CDD" id="cd00757">
    <property type="entry name" value="ThiF_MoeB_HesA_family"/>
    <property type="match status" value="1"/>
</dbReference>
<name>A0A0P1ICF2_9RHOB</name>
<dbReference type="RefSeq" id="WP_058312027.1">
    <property type="nucleotide sequence ID" value="NZ_CYTW01000003.1"/>
</dbReference>
<gene>
    <name evidence="3" type="primary">moeZ</name>
    <name evidence="3" type="ORF">PH7735_02853</name>
</gene>
<dbReference type="PANTHER" id="PTHR10953:SF102">
    <property type="entry name" value="ADENYLYLTRANSFERASE AND SULFURTRANSFERASE MOCS3"/>
    <property type="match status" value="1"/>
</dbReference>
<organism evidence="3 4">
    <name type="scientific">Shimia thalassica</name>
    <dbReference type="NCBI Taxonomy" id="1715693"/>
    <lineage>
        <taxon>Bacteria</taxon>
        <taxon>Pseudomonadati</taxon>
        <taxon>Pseudomonadota</taxon>
        <taxon>Alphaproteobacteria</taxon>
        <taxon>Rhodobacterales</taxon>
        <taxon>Roseobacteraceae</taxon>
    </lineage>
</organism>
<proteinExistence type="inferred from homology"/>
<dbReference type="FunFam" id="3.40.50.720:FF:000080">
    <property type="entry name" value="Thiazole biosynthesis adenylyltransferase ThiF"/>
    <property type="match status" value="1"/>
</dbReference>
<dbReference type="PROSITE" id="PS50206">
    <property type="entry name" value="RHODANESE_3"/>
    <property type="match status" value="1"/>
</dbReference>
<reference evidence="4" key="1">
    <citation type="submission" date="2015-09" db="EMBL/GenBank/DDBJ databases">
        <authorList>
            <person name="Rodrigo-Torres Lidia"/>
            <person name="Arahal R.David."/>
        </authorList>
    </citation>
    <scope>NUCLEOTIDE SEQUENCE [LARGE SCALE GENOMIC DNA]</scope>
    <source>
        <strain evidence="4">CECT 7735</strain>
    </source>
</reference>
<dbReference type="STRING" id="1715693.PH7735_02853"/>
<dbReference type="CDD" id="cd00158">
    <property type="entry name" value="RHOD"/>
    <property type="match status" value="1"/>
</dbReference>
<dbReference type="InterPro" id="IPR045886">
    <property type="entry name" value="ThiF/MoeB/HesA"/>
</dbReference>
<sequence length="322" mass="33565">MTRYVRQIQLPDVGDEGQARFARARVLVVGAGGLGSPVLLYLAGAGVGNLTILDPDHVEETNLHRQPMFRMADIGRAKAVAAAEAIRALNPEVVVNAQTCALTPANAPRVVKDADVVIDAADSFAVSYCLSDACLAARTPLISASALGQTGYVGGFCGGAPSLRAVFPDLPQSGATCATAGVLGPVVGTVGAMQAQMALRVILASDPSPLGNVVSVDLLCFRFGGFDFANSPEPVHSFPFLSKDMLKADDLVIELRDVAEVADPIVPAAVRMTSDMLDDLQETKGRRVVLCCHSGMRAWRAASQLQSRGFGSLAVMAAVACT</sequence>
<dbReference type="InterPro" id="IPR036873">
    <property type="entry name" value="Rhodanese-like_dom_sf"/>
</dbReference>
<keyword evidence="3" id="KW-0548">Nucleotidyltransferase</keyword>
<dbReference type="AlphaFoldDB" id="A0A0P1ICF2"/>
<keyword evidence="4" id="KW-1185">Reference proteome</keyword>
<dbReference type="SUPFAM" id="SSF69572">
    <property type="entry name" value="Activating enzymes of the ubiquitin-like proteins"/>
    <property type="match status" value="1"/>
</dbReference>
<dbReference type="GO" id="GO:0008641">
    <property type="term" value="F:ubiquitin-like modifier activating enzyme activity"/>
    <property type="evidence" value="ECO:0007669"/>
    <property type="project" value="InterPro"/>
</dbReference>
<dbReference type="InterPro" id="IPR035985">
    <property type="entry name" value="Ubiquitin-activating_enz"/>
</dbReference>
<protein>
    <submittedName>
        <fullName evidence="3">Putative adenylyltransferase/sulfurtransferase MoeZ</fullName>
    </submittedName>
</protein>
<keyword evidence="3" id="KW-0808">Transferase</keyword>
<dbReference type="GO" id="GO:0005737">
    <property type="term" value="C:cytoplasm"/>
    <property type="evidence" value="ECO:0007669"/>
    <property type="project" value="TreeGrafter"/>
</dbReference>
<comment type="similarity">
    <text evidence="1">Belongs to the HesA/MoeB/ThiF family.</text>
</comment>
<dbReference type="InterPro" id="IPR001763">
    <property type="entry name" value="Rhodanese-like_dom"/>
</dbReference>
<evidence type="ECO:0000256" key="1">
    <source>
        <dbReference type="ARBA" id="ARBA00009919"/>
    </source>
</evidence>
<feature type="domain" description="Rhodanese" evidence="2">
    <location>
        <begin position="246"/>
        <end position="310"/>
    </location>
</feature>
<dbReference type="EMBL" id="CYTW01000003">
    <property type="protein sequence ID" value="CUK05048.1"/>
    <property type="molecule type" value="Genomic_DNA"/>
</dbReference>
<dbReference type="GO" id="GO:0004792">
    <property type="term" value="F:thiosulfate-cyanide sulfurtransferase activity"/>
    <property type="evidence" value="ECO:0007669"/>
    <property type="project" value="TreeGrafter"/>
</dbReference>